<dbReference type="AlphaFoldDB" id="A0A150SJ38"/>
<gene>
    <name evidence="2" type="ORF">BE17_43985</name>
</gene>
<name>A0A150SJ38_SORCE</name>
<dbReference type="EMBL" id="JEMB01000923">
    <property type="protein sequence ID" value="KYF92429.1"/>
    <property type="molecule type" value="Genomic_DNA"/>
</dbReference>
<dbReference type="Proteomes" id="UP000075635">
    <property type="component" value="Unassembled WGS sequence"/>
</dbReference>
<proteinExistence type="predicted"/>
<sequence>MGKPKTSKSPKAPRAEHTEAETLDEALDEATPTALDAEATAFLGRVHTLLFNIPKHLERAKRHGYTQKEHDLGWELYTTASGKNRRFEHWLAESDERDVAAGVSAERMRLLQEIDAFENLWFPRMRALIPRVLPRESADRFAAAFFKDLSQQPLGPAVVDSVKTFLNRIDELASSAEPGARKLYETLGERGLTPKKIEAMRRLIAAAEEHRTPDRTAPALSRAEIAKAKEAQLAALESLRLWYNDWATTFRGVFGTRAQITLGLTVLKRKKKDAAPEQEDAAPEDATAEGEEEEDVEAGDF</sequence>
<feature type="compositionally biased region" description="Acidic residues" evidence="1">
    <location>
        <begin position="276"/>
        <end position="301"/>
    </location>
</feature>
<feature type="region of interest" description="Disordered" evidence="1">
    <location>
        <begin position="269"/>
        <end position="301"/>
    </location>
</feature>
<accession>A0A150SJ38</accession>
<reference evidence="2 3" key="1">
    <citation type="submission" date="2014-02" db="EMBL/GenBank/DDBJ databases">
        <title>The small core and large imbalanced accessory genome model reveals a collaborative survival strategy of Sorangium cellulosum strains in nature.</title>
        <authorList>
            <person name="Han K."/>
            <person name="Peng R."/>
            <person name="Blom J."/>
            <person name="Li Y.-Z."/>
        </authorList>
    </citation>
    <scope>NUCLEOTIDE SEQUENCE [LARGE SCALE GENOMIC DNA]</scope>
    <source>
        <strain evidence="2 3">So0011-07</strain>
    </source>
</reference>
<evidence type="ECO:0000256" key="1">
    <source>
        <dbReference type="SAM" id="MobiDB-lite"/>
    </source>
</evidence>
<feature type="region of interest" description="Disordered" evidence="1">
    <location>
        <begin position="1"/>
        <end position="22"/>
    </location>
</feature>
<comment type="caution">
    <text evidence="2">The sequence shown here is derived from an EMBL/GenBank/DDBJ whole genome shotgun (WGS) entry which is preliminary data.</text>
</comment>
<evidence type="ECO:0000313" key="2">
    <source>
        <dbReference type="EMBL" id="KYF92429.1"/>
    </source>
</evidence>
<evidence type="ECO:0000313" key="3">
    <source>
        <dbReference type="Proteomes" id="UP000075635"/>
    </source>
</evidence>
<organism evidence="2 3">
    <name type="scientific">Sorangium cellulosum</name>
    <name type="common">Polyangium cellulosum</name>
    <dbReference type="NCBI Taxonomy" id="56"/>
    <lineage>
        <taxon>Bacteria</taxon>
        <taxon>Pseudomonadati</taxon>
        <taxon>Myxococcota</taxon>
        <taxon>Polyangia</taxon>
        <taxon>Polyangiales</taxon>
        <taxon>Polyangiaceae</taxon>
        <taxon>Sorangium</taxon>
    </lineage>
</organism>
<protein>
    <submittedName>
        <fullName evidence="2">Uncharacterized protein</fullName>
    </submittedName>
</protein>